<comment type="caution">
    <text evidence="3">The sequence shown here is derived from an EMBL/GenBank/DDBJ whole genome shotgun (WGS) entry which is preliminary data.</text>
</comment>
<reference evidence="3" key="1">
    <citation type="submission" date="2023-08" db="EMBL/GenBank/DDBJ databases">
        <authorList>
            <person name="Audoor S."/>
            <person name="Bilcke G."/>
        </authorList>
    </citation>
    <scope>NUCLEOTIDE SEQUENCE</scope>
</reference>
<dbReference type="EMBL" id="CAKOGP040002269">
    <property type="protein sequence ID" value="CAJ1966236.1"/>
    <property type="molecule type" value="Genomic_DNA"/>
</dbReference>
<name>A0AAD2JN31_9STRA</name>
<evidence type="ECO:0000313" key="4">
    <source>
        <dbReference type="Proteomes" id="UP001295423"/>
    </source>
</evidence>
<dbReference type="AlphaFoldDB" id="A0AAD2JN31"/>
<feature type="region of interest" description="Disordered" evidence="1">
    <location>
        <begin position="387"/>
        <end position="438"/>
    </location>
</feature>
<feature type="compositionally biased region" description="Basic residues" evidence="1">
    <location>
        <begin position="61"/>
        <end position="71"/>
    </location>
</feature>
<keyword evidence="2" id="KW-0812">Transmembrane</keyword>
<keyword evidence="2" id="KW-1133">Transmembrane helix</keyword>
<feature type="region of interest" description="Disordered" evidence="1">
    <location>
        <begin position="732"/>
        <end position="782"/>
    </location>
</feature>
<feature type="region of interest" description="Disordered" evidence="1">
    <location>
        <begin position="283"/>
        <end position="309"/>
    </location>
</feature>
<feature type="compositionally biased region" description="Pro residues" evidence="1">
    <location>
        <begin position="818"/>
        <end position="862"/>
    </location>
</feature>
<evidence type="ECO:0000256" key="1">
    <source>
        <dbReference type="SAM" id="MobiDB-lite"/>
    </source>
</evidence>
<organism evidence="3 4">
    <name type="scientific">Cylindrotheca closterium</name>
    <dbReference type="NCBI Taxonomy" id="2856"/>
    <lineage>
        <taxon>Eukaryota</taxon>
        <taxon>Sar</taxon>
        <taxon>Stramenopiles</taxon>
        <taxon>Ochrophyta</taxon>
        <taxon>Bacillariophyta</taxon>
        <taxon>Bacillariophyceae</taxon>
        <taxon>Bacillariophycidae</taxon>
        <taxon>Bacillariales</taxon>
        <taxon>Bacillariaceae</taxon>
        <taxon>Cylindrotheca</taxon>
    </lineage>
</organism>
<feature type="compositionally biased region" description="Low complexity" evidence="1">
    <location>
        <begin position="683"/>
        <end position="699"/>
    </location>
</feature>
<feature type="compositionally biased region" description="Polar residues" evidence="1">
    <location>
        <begin position="72"/>
        <end position="89"/>
    </location>
</feature>
<feature type="transmembrane region" description="Helical" evidence="2">
    <location>
        <begin position="356"/>
        <end position="381"/>
    </location>
</feature>
<feature type="compositionally biased region" description="Basic and acidic residues" evidence="1">
    <location>
        <begin position="295"/>
        <end position="306"/>
    </location>
</feature>
<keyword evidence="2" id="KW-0472">Membrane</keyword>
<feature type="compositionally biased region" description="Basic and acidic residues" evidence="1">
    <location>
        <begin position="43"/>
        <end position="60"/>
    </location>
</feature>
<feature type="compositionally biased region" description="Polar residues" evidence="1">
    <location>
        <begin position="623"/>
        <end position="642"/>
    </location>
</feature>
<feature type="region of interest" description="Disordered" evidence="1">
    <location>
        <begin position="611"/>
        <end position="699"/>
    </location>
</feature>
<evidence type="ECO:0000256" key="2">
    <source>
        <dbReference type="SAM" id="Phobius"/>
    </source>
</evidence>
<accession>A0AAD2JN31</accession>
<feature type="compositionally biased region" description="Basic residues" evidence="1">
    <location>
        <begin position="102"/>
        <end position="114"/>
    </location>
</feature>
<feature type="region of interest" description="Disordered" evidence="1">
    <location>
        <begin position="805"/>
        <end position="866"/>
    </location>
</feature>
<evidence type="ECO:0000313" key="3">
    <source>
        <dbReference type="EMBL" id="CAJ1966236.1"/>
    </source>
</evidence>
<gene>
    <name evidence="3" type="ORF">CYCCA115_LOCUS21819</name>
</gene>
<feature type="region of interest" description="Disordered" evidence="1">
    <location>
        <begin position="331"/>
        <end position="350"/>
    </location>
</feature>
<dbReference type="Proteomes" id="UP001295423">
    <property type="component" value="Unassembled WGS sequence"/>
</dbReference>
<feature type="compositionally biased region" description="Polar residues" evidence="1">
    <location>
        <begin position="732"/>
        <end position="763"/>
    </location>
</feature>
<feature type="compositionally biased region" description="Polar residues" evidence="1">
    <location>
        <begin position="416"/>
        <end position="428"/>
    </location>
</feature>
<feature type="compositionally biased region" description="Polar residues" evidence="1">
    <location>
        <begin position="124"/>
        <end position="136"/>
    </location>
</feature>
<protein>
    <submittedName>
        <fullName evidence="3">Uncharacterized protein</fullName>
    </submittedName>
</protein>
<feature type="compositionally biased region" description="Polar residues" evidence="1">
    <location>
        <begin position="220"/>
        <end position="231"/>
    </location>
</feature>
<keyword evidence="4" id="KW-1185">Reference proteome</keyword>
<proteinExistence type="predicted"/>
<sequence>MSSPLSYSKVSIPDAMAVTKNDNDAVPNNIRDMTKSHSSSSRRRSDSKGRGRRSASEGRKSSHKMSSRRRTQNSPLRSSSHSKGSNNGPSELFYGDEDAKAKAKASRGSKRSSSKRGAELASPSGKSRGTVSTAESTEILYGDADAKAKAQASRGSKRSSSKPGVERVSSSGHSKSTGETDHSPALLYGDEDAKAKTKASQGSKRSVKPGVEAVGASGHYKSTISSNQTIQILYGKSDQDAKPKSKAMLGRSSHHSKKSTGTMSTIEIVYGDEIDNDAKNKLKKGSRMSTSNKPGVEHVTEKESLRRQSRSITPLEAGHVVAGMVIEDDSNSKEPIVNDGQSVVSKKRKSGKKEKVSYKMWIILTVAILVVGGGLTAFAVLRKGDDDQGAQVQEHDSYDPTTESPELVSEAPAGSPNGTPTAVPSSKKQVLDPPSPEDCAAIRNNQTISGNNNTLSESNWNANIQINVKGETGMTNEMIQELLDSIQALLLPAMAGCSVGYRRKLSQSAKPVMPGASRELKGFLDESRYAILYAHVTGELLKGAICLDATAPELCYVVLVEFSLVLDADISSADVEAIILDEWRNGDNIVSKLDLDDLFLSVKAKNIMNMAPSEAPSAPPTGALSTSPSKRPTESPTVQSLTEVPRRPTPVPLLESTPVLDISTSIPVDAPTSIPIQSPSTMPTDDASMTPPSSSTSVPVIGPSPLPTVSPIAFSSSSPSTTKPSIGIDVLSTPSPTMGSSASPTGLTSRSPATKPSMIPSSSPTHMPVVEPTPPPTVSSTALASISPSITPTPGPTMKLTVAAPNPTAIPGRVPTAQPTPGPTPAPTSAPTPIPTPGSTPNPTPIRTPLPTPNPTPEPTPGPTTALTAAAPDSLFCCSNNLRDCNIPDPWCNSSVLNCINCNGFFIVQGSCIGIAKFEDCSNNVFGCCGTLRCVVQDLFFLRCE</sequence>
<feature type="region of interest" description="Disordered" evidence="1">
    <location>
        <begin position="1"/>
        <end position="262"/>
    </location>
</feature>